<evidence type="ECO:0008006" key="4">
    <source>
        <dbReference type="Google" id="ProtNLM"/>
    </source>
</evidence>
<evidence type="ECO:0000313" key="3">
    <source>
        <dbReference type="Proteomes" id="UP001205998"/>
    </source>
</evidence>
<reference evidence="2" key="1">
    <citation type="submission" date="2018-07" db="EMBL/GenBank/DDBJ databases">
        <title>Comparative genomics of catfishes provides insights into carnivory and benthic adaptation.</title>
        <authorList>
            <person name="Zhang Y."/>
            <person name="Wang D."/>
            <person name="Peng Z."/>
            <person name="Zheng S."/>
            <person name="Shao F."/>
            <person name="Tao W."/>
        </authorList>
    </citation>
    <scope>NUCLEOTIDE SEQUENCE</scope>
    <source>
        <strain evidence="2">Chongqing</strain>
    </source>
</reference>
<protein>
    <recommendedName>
        <fullName evidence="4">Secreted protein</fullName>
    </recommendedName>
</protein>
<organism evidence="2 3">
    <name type="scientific">Silurus asotus</name>
    <name type="common">Amur catfish</name>
    <name type="synonym">Parasilurus asotus</name>
    <dbReference type="NCBI Taxonomy" id="30991"/>
    <lineage>
        <taxon>Eukaryota</taxon>
        <taxon>Metazoa</taxon>
        <taxon>Chordata</taxon>
        <taxon>Craniata</taxon>
        <taxon>Vertebrata</taxon>
        <taxon>Euteleostomi</taxon>
        <taxon>Actinopterygii</taxon>
        <taxon>Neopterygii</taxon>
        <taxon>Teleostei</taxon>
        <taxon>Ostariophysi</taxon>
        <taxon>Siluriformes</taxon>
        <taxon>Siluridae</taxon>
        <taxon>Silurus</taxon>
    </lineage>
</organism>
<dbReference type="EMBL" id="MU551692">
    <property type="protein sequence ID" value="KAI5618572.1"/>
    <property type="molecule type" value="Genomic_DNA"/>
</dbReference>
<evidence type="ECO:0000313" key="2">
    <source>
        <dbReference type="EMBL" id="KAI5618572.1"/>
    </source>
</evidence>
<proteinExistence type="predicted"/>
<accession>A0AAD5ALS0</accession>
<gene>
    <name evidence="2" type="ORF">C0J50_21870</name>
</gene>
<feature type="signal peptide" evidence="1">
    <location>
        <begin position="1"/>
        <end position="16"/>
    </location>
</feature>
<feature type="chain" id="PRO_5042160299" description="Secreted protein" evidence="1">
    <location>
        <begin position="17"/>
        <end position="81"/>
    </location>
</feature>
<keyword evidence="3" id="KW-1185">Reference proteome</keyword>
<comment type="caution">
    <text evidence="2">The sequence shown here is derived from an EMBL/GenBank/DDBJ whole genome shotgun (WGS) entry which is preliminary data.</text>
</comment>
<dbReference type="Proteomes" id="UP001205998">
    <property type="component" value="Unassembled WGS sequence"/>
</dbReference>
<name>A0AAD5ALS0_SILAS</name>
<dbReference type="AlphaFoldDB" id="A0AAD5ALS0"/>
<keyword evidence="1" id="KW-0732">Signal</keyword>
<sequence>MQTLKCILLMMQSVLGGKCGMALDCKNHEESKGSITEQFKIDGTVMNGHERVFVCLHALLMNAAQYHTQITFEHLYSLGTL</sequence>
<evidence type="ECO:0000256" key="1">
    <source>
        <dbReference type="SAM" id="SignalP"/>
    </source>
</evidence>